<proteinExistence type="predicted"/>
<feature type="non-terminal residue" evidence="2">
    <location>
        <position position="398"/>
    </location>
</feature>
<evidence type="ECO:0000256" key="1">
    <source>
        <dbReference type="SAM" id="MobiDB-lite"/>
    </source>
</evidence>
<dbReference type="PANTHER" id="PTHR38701:SF1">
    <property type="entry name" value="UP-REGULATED DURING SEPTATION PROTEIN 1 DOMAIN-CONTAINING PROTEIN"/>
    <property type="match status" value="1"/>
</dbReference>
<protein>
    <submittedName>
        <fullName evidence="2">Uncharacterized protein</fullName>
    </submittedName>
</protein>
<gene>
    <name evidence="2" type="ORF">LTR16_006173</name>
</gene>
<feature type="region of interest" description="Disordered" evidence="1">
    <location>
        <begin position="298"/>
        <end position="398"/>
    </location>
</feature>
<dbReference type="Proteomes" id="UP001357485">
    <property type="component" value="Unassembled WGS sequence"/>
</dbReference>
<dbReference type="PANTHER" id="PTHR38701">
    <property type="entry name" value="CHROMOSOME 8, WHOLE GENOME SHOTGUN SEQUENCE"/>
    <property type="match status" value="1"/>
</dbReference>
<feature type="compositionally biased region" description="Polar residues" evidence="1">
    <location>
        <begin position="135"/>
        <end position="144"/>
    </location>
</feature>
<feature type="region of interest" description="Disordered" evidence="1">
    <location>
        <begin position="1"/>
        <end position="147"/>
    </location>
</feature>
<feature type="compositionally biased region" description="Low complexity" evidence="1">
    <location>
        <begin position="35"/>
        <end position="58"/>
    </location>
</feature>
<evidence type="ECO:0000313" key="3">
    <source>
        <dbReference type="Proteomes" id="UP001357485"/>
    </source>
</evidence>
<accession>A0ABR0M590</accession>
<comment type="caution">
    <text evidence="2">The sequence shown here is derived from an EMBL/GenBank/DDBJ whole genome shotgun (WGS) entry which is preliminary data.</text>
</comment>
<feature type="region of interest" description="Disordered" evidence="1">
    <location>
        <begin position="180"/>
        <end position="214"/>
    </location>
</feature>
<feature type="compositionally biased region" description="Polar residues" evidence="1">
    <location>
        <begin position="1"/>
        <end position="13"/>
    </location>
</feature>
<feature type="compositionally biased region" description="Low complexity" evidence="1">
    <location>
        <begin position="335"/>
        <end position="348"/>
    </location>
</feature>
<organism evidence="2 3">
    <name type="scientific">Cryomyces antarcticus</name>
    <dbReference type="NCBI Taxonomy" id="329879"/>
    <lineage>
        <taxon>Eukaryota</taxon>
        <taxon>Fungi</taxon>
        <taxon>Dikarya</taxon>
        <taxon>Ascomycota</taxon>
        <taxon>Pezizomycotina</taxon>
        <taxon>Dothideomycetes</taxon>
        <taxon>Dothideomycetes incertae sedis</taxon>
        <taxon>Cryomyces</taxon>
    </lineage>
</organism>
<feature type="compositionally biased region" description="Basic and acidic residues" evidence="1">
    <location>
        <begin position="198"/>
        <end position="208"/>
    </location>
</feature>
<reference evidence="2 3" key="1">
    <citation type="submission" date="2023-08" db="EMBL/GenBank/DDBJ databases">
        <title>Black Yeasts Isolated from many extreme environments.</title>
        <authorList>
            <person name="Coleine C."/>
            <person name="Stajich J.E."/>
            <person name="Selbmann L."/>
        </authorList>
    </citation>
    <scope>NUCLEOTIDE SEQUENCE [LARGE SCALE GENOMIC DNA]</scope>
    <source>
        <strain evidence="2 3">CCFEE 536</strain>
    </source>
</reference>
<feature type="compositionally biased region" description="Polar residues" evidence="1">
    <location>
        <begin position="91"/>
        <end position="114"/>
    </location>
</feature>
<evidence type="ECO:0000313" key="2">
    <source>
        <dbReference type="EMBL" id="KAK5281657.1"/>
    </source>
</evidence>
<name>A0ABR0M590_9PEZI</name>
<keyword evidence="3" id="KW-1185">Reference proteome</keyword>
<dbReference type="EMBL" id="JAVRRA010001114">
    <property type="protein sequence ID" value="KAK5281657.1"/>
    <property type="molecule type" value="Genomic_DNA"/>
</dbReference>
<feature type="compositionally biased region" description="Polar residues" evidence="1">
    <location>
        <begin position="360"/>
        <end position="374"/>
    </location>
</feature>
<sequence length="398" mass="42254">MPSENNNNDNQSRLLMPTLAANNRNTKAPLTPKLAPSNTPSNNSAARRAAARSEPPAAIKDDVKADQATPAKPFVVVDITPRLSSRKPRADSTQSTPNGTPNSGRPESKPTSPVRNGGLAGLNLNGFPSRPKSMINGSSSTTPLARSPGILSLARSGSEVGGRSDSPKFFHASDVKLQESGAKAAQQKKKSPFFYANGDREQLDERSPRATSPVLSAVSEKRSTGQLFHKDRVVADVITNTPLLSPPLTASPRLPIAPDAAPLLPAPSPPKDNIHLSYRKGVSQVIGVRNNIQKMKRTLPASILPDRSPLANYSEPQRRSSIDIPQKSANHRKSPSLSSVESSPSALSARKRSLTIADHLSSSANPSPLSTINDNIPGYMAASPRLKPLSIDTKSGVD</sequence>